<protein>
    <recommendedName>
        <fullName evidence="3">Surface carbohydrate biosynthesis protein</fullName>
    </recommendedName>
</protein>
<dbReference type="SUPFAM" id="SSF53756">
    <property type="entry name" value="UDP-Glycosyltransferase/glycogen phosphorylase"/>
    <property type="match status" value="1"/>
</dbReference>
<evidence type="ECO:0008006" key="3">
    <source>
        <dbReference type="Google" id="ProtNLM"/>
    </source>
</evidence>
<keyword evidence="2" id="KW-1185">Reference proteome</keyword>
<sequence length="427" mass="49227">MKTKAYLLEYIRQHDSEYNRRVDLLKIELDHFIYSYGDHFKNPKEGRKPSTIDLHKMLYKLYTYYSVFFKNVNFDKLGGANVLSLVYFKNFSEELKSEGYNAYSPIWTPVGKNVIGNLDLTKHVWRLNKQFKTANFNKLLSESFSKAIQNFEEDTFAFIKEKKLKSLFLFTNQLFYSKIAINVFKRLGRPSFVLSHGMPGVYLPEDESRTDYLLVWGDKIRENYIEAGVDAKKIYVSGHPSYTNYKRSLQCKFAFDDILVVCKSASLHQHTYSPVLTDRGNLILYLLQIKNVLVSLGVKKVRVRPHPTMNALWFESLLGSDFFVLDIDPLPDSLKRSSLVIGPGSTLLLEAQLFGTNYLVYEPNLDKLDLAGGPIARPFDGSDKNIPVARNETDLRHMLQQKERNNPAFLEDYLSPLNLSFVKSLIG</sequence>
<name>A0ABV3ZEY8_9BACT</name>
<dbReference type="Proteomes" id="UP001560573">
    <property type="component" value="Unassembled WGS sequence"/>
</dbReference>
<comment type="caution">
    <text evidence="1">The sequence shown here is derived from an EMBL/GenBank/DDBJ whole genome shotgun (WGS) entry which is preliminary data.</text>
</comment>
<dbReference type="RefSeq" id="WP_369329856.1">
    <property type="nucleotide sequence ID" value="NZ_JAULBC010000004.1"/>
</dbReference>
<dbReference type="EMBL" id="JAULBC010000004">
    <property type="protein sequence ID" value="MEX6688446.1"/>
    <property type="molecule type" value="Genomic_DNA"/>
</dbReference>
<reference evidence="1 2" key="1">
    <citation type="submission" date="2023-07" db="EMBL/GenBank/DDBJ databases">
        <authorList>
            <person name="Lian W.-H."/>
        </authorList>
    </citation>
    <scope>NUCLEOTIDE SEQUENCE [LARGE SCALE GENOMIC DNA]</scope>
    <source>
        <strain evidence="1 2">SYSU DXS3180</strain>
    </source>
</reference>
<proteinExistence type="predicted"/>
<accession>A0ABV3ZEY8</accession>
<evidence type="ECO:0000313" key="2">
    <source>
        <dbReference type="Proteomes" id="UP001560573"/>
    </source>
</evidence>
<evidence type="ECO:0000313" key="1">
    <source>
        <dbReference type="EMBL" id="MEX6688446.1"/>
    </source>
</evidence>
<organism evidence="1 2">
    <name type="scientific">Danxiaibacter flavus</name>
    <dbReference type="NCBI Taxonomy" id="3049108"/>
    <lineage>
        <taxon>Bacteria</taxon>
        <taxon>Pseudomonadati</taxon>
        <taxon>Bacteroidota</taxon>
        <taxon>Chitinophagia</taxon>
        <taxon>Chitinophagales</taxon>
        <taxon>Chitinophagaceae</taxon>
        <taxon>Danxiaibacter</taxon>
    </lineage>
</organism>
<gene>
    <name evidence="1" type="ORF">QTN47_13110</name>
</gene>